<dbReference type="HAMAP" id="MF_00113">
    <property type="entry name" value="QueA"/>
    <property type="match status" value="1"/>
</dbReference>
<dbReference type="GO" id="GO:0008616">
    <property type="term" value="P:tRNA queuosine(34) biosynthetic process"/>
    <property type="evidence" value="ECO:0007669"/>
    <property type="project" value="UniProtKB-UniRule"/>
</dbReference>
<dbReference type="FunFam" id="3.40.1780.10:FF:000001">
    <property type="entry name" value="S-adenosylmethionine:tRNA ribosyltransferase-isomerase"/>
    <property type="match status" value="1"/>
</dbReference>
<dbReference type="EC" id="2.4.99.17" evidence="10 13"/>
<dbReference type="RefSeq" id="WP_110794787.1">
    <property type="nucleotide sequence ID" value="NZ_KZ826481.1"/>
</dbReference>
<dbReference type="NCBIfam" id="TIGR00113">
    <property type="entry name" value="queA"/>
    <property type="match status" value="1"/>
</dbReference>
<keyword evidence="6 13" id="KW-0949">S-adenosyl-L-methionine</keyword>
<dbReference type="InterPro" id="IPR003699">
    <property type="entry name" value="QueA"/>
</dbReference>
<dbReference type="InterPro" id="IPR042119">
    <property type="entry name" value="QueA_dom2"/>
</dbReference>
<keyword evidence="7 13" id="KW-0671">Queuosine biosynthesis</keyword>
<evidence type="ECO:0000256" key="13">
    <source>
        <dbReference type="HAMAP-Rule" id="MF_00113"/>
    </source>
</evidence>
<evidence type="ECO:0000256" key="7">
    <source>
        <dbReference type="ARBA" id="ARBA00022785"/>
    </source>
</evidence>
<keyword evidence="4 13" id="KW-0963">Cytoplasm</keyword>
<dbReference type="InterPro" id="IPR042118">
    <property type="entry name" value="QueA_dom1"/>
</dbReference>
<protein>
    <recommendedName>
        <fullName evidence="11 13">S-adenosylmethionine:tRNA ribosyltransferase-isomerase</fullName>
        <ecNumber evidence="10 13">2.4.99.17</ecNumber>
    </recommendedName>
    <alternativeName>
        <fullName evidence="12 13">Queuosine biosynthesis protein QueA</fullName>
    </alternativeName>
</protein>
<evidence type="ECO:0000256" key="5">
    <source>
        <dbReference type="ARBA" id="ARBA00022679"/>
    </source>
</evidence>
<evidence type="ECO:0000256" key="2">
    <source>
        <dbReference type="ARBA" id="ARBA00004691"/>
    </source>
</evidence>
<proteinExistence type="inferred from homology"/>
<dbReference type="AlphaFoldDB" id="A0A2V4MVK1"/>
<dbReference type="SUPFAM" id="SSF111337">
    <property type="entry name" value="QueA-like"/>
    <property type="match status" value="1"/>
</dbReference>
<evidence type="ECO:0000256" key="10">
    <source>
        <dbReference type="ARBA" id="ARBA00066503"/>
    </source>
</evidence>
<comment type="caution">
    <text evidence="14">The sequence shown here is derived from an EMBL/GenBank/DDBJ whole genome shotgun (WGS) entry which is preliminary data.</text>
</comment>
<dbReference type="Gene3D" id="3.40.1780.10">
    <property type="entry name" value="QueA-like"/>
    <property type="match status" value="1"/>
</dbReference>
<dbReference type="EMBL" id="QFVT01000001">
    <property type="protein sequence ID" value="PYC49449.1"/>
    <property type="molecule type" value="Genomic_DNA"/>
</dbReference>
<evidence type="ECO:0000256" key="6">
    <source>
        <dbReference type="ARBA" id="ARBA00022691"/>
    </source>
</evidence>
<reference evidence="14 15" key="1">
    <citation type="submission" date="2018-05" db="EMBL/GenBank/DDBJ databases">
        <title>Oceanovita maritima gen. nov., sp. nov., a marine bacterium in the family Rhodobacteraceae isolated from surface seawater of Lundu port Xiamen, China.</title>
        <authorList>
            <person name="Hetharua B.H."/>
            <person name="Min D."/>
            <person name="Liao H."/>
            <person name="Tian Y."/>
        </authorList>
    </citation>
    <scope>NUCLEOTIDE SEQUENCE [LARGE SCALE GENOMIC DNA]</scope>
    <source>
        <strain evidence="14 15">FSX-11</strain>
    </source>
</reference>
<keyword evidence="5 13" id="KW-0808">Transferase</keyword>
<name>A0A2V4MVK1_9RHOB</name>
<dbReference type="Gene3D" id="2.40.10.240">
    <property type="entry name" value="QueA-like"/>
    <property type="match status" value="1"/>
</dbReference>
<dbReference type="Proteomes" id="UP000248012">
    <property type="component" value="Unassembled WGS sequence"/>
</dbReference>
<comment type="similarity">
    <text evidence="9 13">Belongs to the QueA family.</text>
</comment>
<gene>
    <name evidence="13" type="primary">queA</name>
    <name evidence="14" type="ORF">DI396_00745</name>
</gene>
<evidence type="ECO:0000313" key="15">
    <source>
        <dbReference type="Proteomes" id="UP000248012"/>
    </source>
</evidence>
<dbReference type="InterPro" id="IPR036100">
    <property type="entry name" value="QueA_sf"/>
</dbReference>
<organism evidence="14 15">
    <name type="scientific">Litorivita pollutaquae</name>
    <dbReference type="NCBI Taxonomy" id="2200892"/>
    <lineage>
        <taxon>Bacteria</taxon>
        <taxon>Pseudomonadati</taxon>
        <taxon>Pseudomonadota</taxon>
        <taxon>Alphaproteobacteria</taxon>
        <taxon>Rhodobacterales</taxon>
        <taxon>Paracoccaceae</taxon>
        <taxon>Litorivita</taxon>
    </lineage>
</organism>
<dbReference type="OrthoDB" id="9805933at2"/>
<dbReference type="PANTHER" id="PTHR30307">
    <property type="entry name" value="S-ADENOSYLMETHIONINE:TRNA RIBOSYLTRANSFERASE-ISOMERASE"/>
    <property type="match status" value="1"/>
</dbReference>
<comment type="pathway">
    <text evidence="2 13">tRNA modification; tRNA-queuosine biosynthesis.</text>
</comment>
<evidence type="ECO:0000313" key="14">
    <source>
        <dbReference type="EMBL" id="PYC49449.1"/>
    </source>
</evidence>
<dbReference type="GO" id="GO:0005737">
    <property type="term" value="C:cytoplasm"/>
    <property type="evidence" value="ECO:0007669"/>
    <property type="project" value="UniProtKB-SubCell"/>
</dbReference>
<comment type="subunit">
    <text evidence="3 13">Monomer.</text>
</comment>
<dbReference type="NCBIfam" id="NF001140">
    <property type="entry name" value="PRK00147.1"/>
    <property type="match status" value="1"/>
</dbReference>
<sequence length="368" mass="39285">MTETAPLTLADFDFDLPDDLIATRPAKPRSSSRMLVADGAALGAPIFDHHAYDLPQFLRAGDRLVLNDTKVIPARLTGARHRTGDAGATSAKIEVTLLEPRAGGAGARWTALLKPLKKIREGEEVVFSDSLSARLIAKEDGQGVLEFSLTGEDFDAALAEAGAMPLPPYIAAKRPADAQDKSDYQTVFARASGAVAAPTASLHFDDALLDALRAKGVAFTYVTLHVGAGTFLPVKVEDVTTHKMHAEWGEVSEIAAEEIAATKAAGGRVIPVGTTALRLIESAARATGAIAPWRGETDIFIYPGFEFKITDALMTNFHLPKSTLMMLVAALMGQDRITEIYQHAVASGYRFFSYGDASLLLPKGGYDT</sequence>
<evidence type="ECO:0000256" key="8">
    <source>
        <dbReference type="ARBA" id="ARBA00052751"/>
    </source>
</evidence>
<evidence type="ECO:0000256" key="11">
    <source>
        <dbReference type="ARBA" id="ARBA00069325"/>
    </source>
</evidence>
<dbReference type="PANTHER" id="PTHR30307:SF0">
    <property type="entry name" value="S-ADENOSYLMETHIONINE:TRNA RIBOSYLTRANSFERASE-ISOMERASE"/>
    <property type="match status" value="1"/>
</dbReference>
<keyword evidence="14" id="KW-0413">Isomerase</keyword>
<evidence type="ECO:0000256" key="1">
    <source>
        <dbReference type="ARBA" id="ARBA00004496"/>
    </source>
</evidence>
<dbReference type="GO" id="GO:0051075">
    <property type="term" value="F:S-adenosylmethionine:tRNA ribosyltransferase-isomerase activity"/>
    <property type="evidence" value="ECO:0007669"/>
    <property type="project" value="UniProtKB-EC"/>
</dbReference>
<evidence type="ECO:0000256" key="3">
    <source>
        <dbReference type="ARBA" id="ARBA00011245"/>
    </source>
</evidence>
<dbReference type="Pfam" id="PF02547">
    <property type="entry name" value="Queuosine_synth"/>
    <property type="match status" value="1"/>
</dbReference>
<comment type="function">
    <text evidence="13">Transfers and isomerizes the ribose moiety from AdoMet to the 7-aminomethyl group of 7-deazaguanine (preQ1-tRNA) to give epoxyqueuosine (oQ-tRNA).</text>
</comment>
<accession>A0A2V4MVK1</accession>
<comment type="catalytic activity">
    <reaction evidence="8 13">
        <text>7-aminomethyl-7-carbaguanosine(34) in tRNA + S-adenosyl-L-methionine = epoxyqueuosine(34) in tRNA + adenine + L-methionine + 2 H(+)</text>
        <dbReference type="Rhea" id="RHEA:32155"/>
        <dbReference type="Rhea" id="RHEA-COMP:10342"/>
        <dbReference type="Rhea" id="RHEA-COMP:18582"/>
        <dbReference type="ChEBI" id="CHEBI:15378"/>
        <dbReference type="ChEBI" id="CHEBI:16708"/>
        <dbReference type="ChEBI" id="CHEBI:57844"/>
        <dbReference type="ChEBI" id="CHEBI:59789"/>
        <dbReference type="ChEBI" id="CHEBI:82833"/>
        <dbReference type="ChEBI" id="CHEBI:194443"/>
        <dbReference type="EC" id="2.4.99.17"/>
    </reaction>
</comment>
<evidence type="ECO:0000256" key="9">
    <source>
        <dbReference type="ARBA" id="ARBA00061210"/>
    </source>
</evidence>
<comment type="subcellular location">
    <subcellularLocation>
        <location evidence="1 13">Cytoplasm</location>
    </subcellularLocation>
</comment>
<dbReference type="UniPathway" id="UPA00392"/>
<evidence type="ECO:0000256" key="12">
    <source>
        <dbReference type="ARBA" id="ARBA00076160"/>
    </source>
</evidence>
<evidence type="ECO:0000256" key="4">
    <source>
        <dbReference type="ARBA" id="ARBA00022490"/>
    </source>
</evidence>
<keyword evidence="15" id="KW-1185">Reference proteome</keyword>